<dbReference type="Gene3D" id="3.30.70.250">
    <property type="entry name" value="Malonyl-CoA ACP transacylase, ACP-binding"/>
    <property type="match status" value="1"/>
</dbReference>
<dbReference type="InterPro" id="IPR014043">
    <property type="entry name" value="Acyl_transferase_dom"/>
</dbReference>
<evidence type="ECO:0000256" key="2">
    <source>
        <dbReference type="ARBA" id="ARBA00023315"/>
    </source>
</evidence>
<dbReference type="PANTHER" id="PTHR42681">
    <property type="entry name" value="MALONYL-COA-ACYL CARRIER PROTEIN TRANSACYLASE, MITOCHONDRIAL"/>
    <property type="match status" value="1"/>
</dbReference>
<dbReference type="GO" id="GO:0004314">
    <property type="term" value="F:[acyl-carrier-protein] S-malonyltransferase activity"/>
    <property type="evidence" value="ECO:0007669"/>
    <property type="project" value="UniProtKB-EC"/>
</dbReference>
<dbReference type="NCBIfam" id="TIGR00128">
    <property type="entry name" value="fabD"/>
    <property type="match status" value="1"/>
</dbReference>
<dbReference type="Proteomes" id="UP000014622">
    <property type="component" value="Unassembled WGS sequence"/>
</dbReference>
<feature type="active site" evidence="5">
    <location>
        <position position="104"/>
    </location>
</feature>
<feature type="active site" evidence="5">
    <location>
        <position position="213"/>
    </location>
</feature>
<dbReference type="EMBL" id="ATIT01000044">
    <property type="protein sequence ID" value="EPI15172.1"/>
    <property type="molecule type" value="Genomic_DNA"/>
</dbReference>
<evidence type="ECO:0000313" key="8">
    <source>
        <dbReference type="Proteomes" id="UP000014622"/>
    </source>
</evidence>
<gene>
    <name evidence="7" type="ORF">D356_00428</name>
</gene>
<dbReference type="Gene3D" id="3.40.366.10">
    <property type="entry name" value="Malonyl-Coenzyme A Acyl Carrier Protein, domain 2"/>
    <property type="match status" value="1"/>
</dbReference>
<evidence type="ECO:0000256" key="3">
    <source>
        <dbReference type="ARBA" id="ARBA00048462"/>
    </source>
</evidence>
<dbReference type="AlphaFoldDB" id="A0AB73ACB6"/>
<organism evidence="7 8">
    <name type="scientific">Enterococcus faecium SD2A-2</name>
    <dbReference type="NCBI Taxonomy" id="1244154"/>
    <lineage>
        <taxon>Bacteria</taxon>
        <taxon>Bacillati</taxon>
        <taxon>Bacillota</taxon>
        <taxon>Bacilli</taxon>
        <taxon>Lactobacillales</taxon>
        <taxon>Enterococcaceae</taxon>
        <taxon>Enterococcus</taxon>
    </lineage>
</organism>
<dbReference type="SUPFAM" id="SSF52151">
    <property type="entry name" value="FabD/lysophospholipase-like"/>
    <property type="match status" value="1"/>
</dbReference>
<dbReference type="GO" id="GO:0005829">
    <property type="term" value="C:cytosol"/>
    <property type="evidence" value="ECO:0007669"/>
    <property type="project" value="TreeGrafter"/>
</dbReference>
<comment type="catalytic activity">
    <reaction evidence="3 4">
        <text>holo-[ACP] + malonyl-CoA = malonyl-[ACP] + CoA</text>
        <dbReference type="Rhea" id="RHEA:41792"/>
        <dbReference type="Rhea" id="RHEA-COMP:9623"/>
        <dbReference type="Rhea" id="RHEA-COMP:9685"/>
        <dbReference type="ChEBI" id="CHEBI:57287"/>
        <dbReference type="ChEBI" id="CHEBI:57384"/>
        <dbReference type="ChEBI" id="CHEBI:64479"/>
        <dbReference type="ChEBI" id="CHEBI:78449"/>
        <dbReference type="EC" id="2.3.1.39"/>
    </reaction>
</comment>
<evidence type="ECO:0000256" key="5">
    <source>
        <dbReference type="PIRSR" id="PIRSR000446-1"/>
    </source>
</evidence>
<sequence>MNKKNQTYILDILEKNMKTAFLFSGQGAQYQGMGKDLYEEVIVKQTFDEASETLGYDMAELCFTENEHLDQTQYTQPAILTVSIAYYRLLKEHGIIPDAALGLSLGEYSALVASNALSFTEAVALVAKRGAYMTEAAPAGSGKMVAVMNAPIETIEESCHEASKYGIVSPANYNTPQQIVIGGEEKAVDEAVLLLKEKGFKRMIPLNVSGPFHTAILEPAAKKLAKDLSQIQFSEPSFPIISNTTTEIMKKETIAGLLEQQVMQPVRFYESIHKLKTIGIEQVIEVGPGKVLSGFMKKIDKTISVLRVENKQTFDETIAIL</sequence>
<dbReference type="SUPFAM" id="SSF55048">
    <property type="entry name" value="Probable ACP-binding domain of malonyl-CoA ACP transacylase"/>
    <property type="match status" value="1"/>
</dbReference>
<dbReference type="InterPro" id="IPR001227">
    <property type="entry name" value="Ac_transferase_dom_sf"/>
</dbReference>
<comment type="caution">
    <text evidence="7">The sequence shown here is derived from an EMBL/GenBank/DDBJ whole genome shotgun (WGS) entry which is preliminary data.</text>
</comment>
<feature type="domain" description="Malonyl-CoA:ACP transacylase (MAT)" evidence="6">
    <location>
        <begin position="22"/>
        <end position="308"/>
    </location>
</feature>
<proteinExistence type="inferred from homology"/>
<evidence type="ECO:0000259" key="6">
    <source>
        <dbReference type="SMART" id="SM00827"/>
    </source>
</evidence>
<dbReference type="InterPro" id="IPR016035">
    <property type="entry name" value="Acyl_Trfase/lysoPLipase"/>
</dbReference>
<accession>A0AB73ACB6</accession>
<dbReference type="PANTHER" id="PTHR42681:SF1">
    <property type="entry name" value="MALONYL-COA-ACYL CARRIER PROTEIN TRANSACYLASE, MITOCHONDRIAL"/>
    <property type="match status" value="1"/>
</dbReference>
<dbReference type="InterPro" id="IPR004410">
    <property type="entry name" value="Malonyl_CoA-ACP_transAc_FabD"/>
</dbReference>
<dbReference type="InterPro" id="IPR024925">
    <property type="entry name" value="Malonyl_CoA-ACP_transAc"/>
</dbReference>
<dbReference type="SMART" id="SM00827">
    <property type="entry name" value="PKS_AT"/>
    <property type="match status" value="1"/>
</dbReference>
<dbReference type="GO" id="GO:0006633">
    <property type="term" value="P:fatty acid biosynthetic process"/>
    <property type="evidence" value="ECO:0007669"/>
    <property type="project" value="TreeGrafter"/>
</dbReference>
<dbReference type="FunFam" id="3.30.70.250:FF:000001">
    <property type="entry name" value="Malonyl CoA-acyl carrier protein transacylase"/>
    <property type="match status" value="1"/>
</dbReference>
<evidence type="ECO:0000256" key="4">
    <source>
        <dbReference type="PIRNR" id="PIRNR000446"/>
    </source>
</evidence>
<evidence type="ECO:0000313" key="7">
    <source>
        <dbReference type="EMBL" id="EPI15172.1"/>
    </source>
</evidence>
<dbReference type="InterPro" id="IPR050858">
    <property type="entry name" value="Mal-CoA-ACP_Trans/PKS_FabD"/>
</dbReference>
<keyword evidence="2 4" id="KW-0012">Acyltransferase</keyword>
<dbReference type="InterPro" id="IPR016036">
    <property type="entry name" value="Malonyl_transacylase_ACP-bd"/>
</dbReference>
<dbReference type="EC" id="2.3.1.39" evidence="4"/>
<name>A0AB73ACB6_ENTFC</name>
<evidence type="ECO:0000256" key="1">
    <source>
        <dbReference type="ARBA" id="ARBA00022679"/>
    </source>
</evidence>
<keyword evidence="1 4" id="KW-0808">Transferase</keyword>
<reference evidence="7 8" key="1">
    <citation type="submission" date="2013-06" db="EMBL/GenBank/DDBJ databases">
        <authorList>
            <person name="Weinstock G."/>
            <person name="Sodergren E."/>
            <person name="Lobos E.A."/>
            <person name="Fulton L."/>
            <person name="Fulton R."/>
            <person name="Courtney L."/>
            <person name="Fronick C."/>
            <person name="O'Laughlin M."/>
            <person name="Godfrey J."/>
            <person name="Wilson R.M."/>
            <person name="Miner T."/>
            <person name="Farmer C."/>
            <person name="Delehaunty K."/>
            <person name="Cordes M."/>
            <person name="Minx P."/>
            <person name="Tomlinson C."/>
            <person name="Chen J."/>
            <person name="Wollam A."/>
            <person name="Pepin K.H."/>
            <person name="Bhonagiri V."/>
            <person name="Zhang X."/>
            <person name="Warren W."/>
            <person name="Mitreva M."/>
            <person name="Mardis E.R."/>
            <person name="Wilson R.K."/>
        </authorList>
    </citation>
    <scope>NUCLEOTIDE SEQUENCE [LARGE SCALE GENOMIC DNA]</scope>
    <source>
        <strain evidence="7 8">SD2A-2</strain>
    </source>
</reference>
<dbReference type="PIRSF" id="PIRSF000446">
    <property type="entry name" value="Mct"/>
    <property type="match status" value="1"/>
</dbReference>
<dbReference type="Pfam" id="PF00698">
    <property type="entry name" value="Acyl_transf_1"/>
    <property type="match status" value="1"/>
</dbReference>
<protein>
    <recommendedName>
        <fullName evidence="4">Malonyl CoA-acyl carrier protein transacylase</fullName>
        <ecNumber evidence="4">2.3.1.39</ecNumber>
    </recommendedName>
</protein>
<comment type="similarity">
    <text evidence="4">Belongs to the fabD family.</text>
</comment>